<feature type="compositionally biased region" description="Polar residues" evidence="1">
    <location>
        <begin position="197"/>
        <end position="216"/>
    </location>
</feature>
<dbReference type="AlphaFoldDB" id="A0A8H5BEK8"/>
<keyword evidence="3" id="KW-1185">Reference proteome</keyword>
<protein>
    <submittedName>
        <fullName evidence="2">Uncharacterized protein</fullName>
    </submittedName>
</protein>
<feature type="region of interest" description="Disordered" evidence="1">
    <location>
        <begin position="131"/>
        <end position="216"/>
    </location>
</feature>
<gene>
    <name evidence="2" type="ORF">D9619_000659</name>
</gene>
<evidence type="ECO:0000313" key="3">
    <source>
        <dbReference type="Proteomes" id="UP000567179"/>
    </source>
</evidence>
<sequence length="422" mass="47281">MALLLSTEPSIQEEASIFLVFLAATLADAQGRLQEVAARIKDSDSDPEDWRARYEELHRKSTETVNGAKWLQTQIVDLEHKLEQQKPEIDNLLAARDAAFRKLKHARKVIRDLLDERRDMSSLRGSLTQEDIDAALADDTPRDDRSSSTGSDETVRIGDASTLSPPISARASPAPSFRHRILSTSPSNSGAGRYTRASPSSRAVTSPRSNLSRSARSSPQKVYHLYWKAIPACSKIREGPISWVQLHDSLKLDEDTMMSLESFVSTPDVSMGLQITQLPNKEVIAFIYGPVFLEQEGKSYIIDWGRAATNTRMAQYIDSYVRKQQAFHTFHFPMTGNDWFYVGALRWNVAPTVPVWPLEGESRQKLLKKMCKRTQGEVKAAEMARQLDSGEIVQLSIELSGTDEDHLRSQVFAAHVLRLGGQ</sequence>
<feature type="compositionally biased region" description="Low complexity" evidence="1">
    <location>
        <begin position="164"/>
        <end position="176"/>
    </location>
</feature>
<proteinExistence type="predicted"/>
<evidence type="ECO:0000313" key="2">
    <source>
        <dbReference type="EMBL" id="KAF5321481.1"/>
    </source>
</evidence>
<accession>A0A8H5BEK8</accession>
<organism evidence="2 3">
    <name type="scientific">Psilocybe cf. subviscida</name>
    <dbReference type="NCBI Taxonomy" id="2480587"/>
    <lineage>
        <taxon>Eukaryota</taxon>
        <taxon>Fungi</taxon>
        <taxon>Dikarya</taxon>
        <taxon>Basidiomycota</taxon>
        <taxon>Agaricomycotina</taxon>
        <taxon>Agaricomycetes</taxon>
        <taxon>Agaricomycetidae</taxon>
        <taxon>Agaricales</taxon>
        <taxon>Agaricineae</taxon>
        <taxon>Strophariaceae</taxon>
        <taxon>Psilocybe</taxon>
    </lineage>
</organism>
<dbReference type="EMBL" id="JAACJJ010000028">
    <property type="protein sequence ID" value="KAF5321481.1"/>
    <property type="molecule type" value="Genomic_DNA"/>
</dbReference>
<reference evidence="2 3" key="1">
    <citation type="journal article" date="2020" name="ISME J.">
        <title>Uncovering the hidden diversity of litter-decomposition mechanisms in mushroom-forming fungi.</title>
        <authorList>
            <person name="Floudas D."/>
            <person name="Bentzer J."/>
            <person name="Ahren D."/>
            <person name="Johansson T."/>
            <person name="Persson P."/>
            <person name="Tunlid A."/>
        </authorList>
    </citation>
    <scope>NUCLEOTIDE SEQUENCE [LARGE SCALE GENOMIC DNA]</scope>
    <source>
        <strain evidence="2 3">CBS 101986</strain>
    </source>
</reference>
<name>A0A8H5BEK8_9AGAR</name>
<dbReference type="OrthoDB" id="2985494at2759"/>
<comment type="caution">
    <text evidence="2">The sequence shown here is derived from an EMBL/GenBank/DDBJ whole genome shotgun (WGS) entry which is preliminary data.</text>
</comment>
<dbReference type="Proteomes" id="UP000567179">
    <property type="component" value="Unassembled WGS sequence"/>
</dbReference>
<evidence type="ECO:0000256" key="1">
    <source>
        <dbReference type="SAM" id="MobiDB-lite"/>
    </source>
</evidence>